<dbReference type="Gene3D" id="1.25.40.10">
    <property type="entry name" value="Tetratricopeptide repeat domain"/>
    <property type="match status" value="1"/>
</dbReference>
<accession>A0ABR6SZW9</accession>
<evidence type="ECO:0000313" key="2">
    <source>
        <dbReference type="EMBL" id="MBC1511210.1"/>
    </source>
</evidence>
<sequence>MNNQHFLKHIAKTLQKIRKGKQLKLTDIQGINKSTLANLESSDRIPSLENFFIIANNLDITANETFFIHNHYQLTEKEQIINSFKKVPNSTATEQLLQIKNDIKQYMTKNGFDQYLDDLLLITECYMEINSRETFMVANPKAYELLDRLNAKKIWTYQDMYMASKIFFCFPPETAEELINRILSSLFTYRDFENIGRFHCTFLQNCGHYFYELGQYSKAKEIILEAINTSNKNSIIITYISSKFILLEIEYHEIPSKREKIEEEVQFIVETLKYLQRANLSTQVEKDFQELKKKIKKQEAKKLKIK</sequence>
<evidence type="ECO:0000259" key="1">
    <source>
        <dbReference type="PROSITE" id="PS50943"/>
    </source>
</evidence>
<dbReference type="CDD" id="cd00093">
    <property type="entry name" value="HTH_XRE"/>
    <property type="match status" value="1"/>
</dbReference>
<dbReference type="InterPro" id="IPR001387">
    <property type="entry name" value="Cro/C1-type_HTH"/>
</dbReference>
<dbReference type="PANTHER" id="PTHR37038">
    <property type="entry name" value="TRANSCRIPTIONAL REGULATOR-RELATED"/>
    <property type="match status" value="1"/>
</dbReference>
<dbReference type="RefSeq" id="WP_185348360.1">
    <property type="nucleotide sequence ID" value="NZ_JAASTU010000021.1"/>
</dbReference>
<protein>
    <submittedName>
        <fullName evidence="2">Helix-turn-helix transcriptional regulator</fullName>
    </submittedName>
</protein>
<dbReference type="EMBL" id="JAASUB010000026">
    <property type="protein sequence ID" value="MBC1511210.1"/>
    <property type="molecule type" value="Genomic_DNA"/>
</dbReference>
<keyword evidence="3" id="KW-1185">Reference proteome</keyword>
<dbReference type="PROSITE" id="PS50943">
    <property type="entry name" value="HTH_CROC1"/>
    <property type="match status" value="1"/>
</dbReference>
<dbReference type="InterPro" id="IPR010982">
    <property type="entry name" value="Lambda_DNA-bd_dom_sf"/>
</dbReference>
<gene>
    <name evidence="2" type="ORF">HCJ59_15130</name>
</gene>
<evidence type="ECO:0000313" key="3">
    <source>
        <dbReference type="Proteomes" id="UP000587800"/>
    </source>
</evidence>
<comment type="caution">
    <text evidence="2">The sequence shown here is derived from an EMBL/GenBank/DDBJ whole genome shotgun (WGS) entry which is preliminary data.</text>
</comment>
<feature type="domain" description="HTH cro/C1-type" evidence="1">
    <location>
        <begin position="30"/>
        <end position="66"/>
    </location>
</feature>
<organism evidence="2 3">
    <name type="scientific">Listeria immobilis</name>
    <dbReference type="NCBI Taxonomy" id="2713502"/>
    <lineage>
        <taxon>Bacteria</taxon>
        <taxon>Bacillati</taxon>
        <taxon>Bacillota</taxon>
        <taxon>Bacilli</taxon>
        <taxon>Bacillales</taxon>
        <taxon>Listeriaceae</taxon>
        <taxon>Listeria</taxon>
    </lineage>
</organism>
<dbReference type="InterPro" id="IPR053163">
    <property type="entry name" value="HTH-type_regulator_Rgg"/>
</dbReference>
<dbReference type="Proteomes" id="UP000587800">
    <property type="component" value="Unassembled WGS sequence"/>
</dbReference>
<proteinExistence type="predicted"/>
<reference evidence="2 3" key="1">
    <citation type="submission" date="2020-03" db="EMBL/GenBank/DDBJ databases">
        <title>Soil Listeria distribution.</title>
        <authorList>
            <person name="Liao J."/>
            <person name="Wiedmann M."/>
        </authorList>
    </citation>
    <scope>NUCLEOTIDE SEQUENCE [LARGE SCALE GENOMIC DNA]</scope>
    <source>
        <strain evidence="2 3">FSL L7-1515</strain>
    </source>
</reference>
<dbReference type="InterPro" id="IPR011990">
    <property type="entry name" value="TPR-like_helical_dom_sf"/>
</dbReference>
<name>A0ABR6SZW9_9LIST</name>
<dbReference type="SUPFAM" id="SSF47413">
    <property type="entry name" value="lambda repressor-like DNA-binding domains"/>
    <property type="match status" value="1"/>
</dbReference>